<evidence type="ECO:0000313" key="2">
    <source>
        <dbReference type="EMBL" id="CAF0997258.1"/>
    </source>
</evidence>
<dbReference type="AlphaFoldDB" id="A0A814GJR4"/>
<reference evidence="2" key="1">
    <citation type="submission" date="2021-02" db="EMBL/GenBank/DDBJ databases">
        <authorList>
            <person name="Nowell W R."/>
        </authorList>
    </citation>
    <scope>NUCLEOTIDE SEQUENCE</scope>
</reference>
<protein>
    <submittedName>
        <fullName evidence="2">Uncharacterized protein</fullName>
    </submittedName>
</protein>
<keyword evidence="1" id="KW-1133">Transmembrane helix</keyword>
<name>A0A814GJR4_9BILA</name>
<gene>
    <name evidence="2" type="ORF">PYM288_LOCUS14427</name>
</gene>
<keyword evidence="1" id="KW-0812">Transmembrane</keyword>
<evidence type="ECO:0000256" key="1">
    <source>
        <dbReference type="SAM" id="Phobius"/>
    </source>
</evidence>
<evidence type="ECO:0000313" key="3">
    <source>
        <dbReference type="Proteomes" id="UP000663854"/>
    </source>
</evidence>
<sequence length="511" mass="59212">MMPAIRTFASSISTSNRRFIYLIFAGVFGSFMIFIISSLTSSPPLVIFPLQINYRQRPECTCLRSELPLLSSPLTSKQNDSQAFLCSEYATQRGPHQRIIAISLFGPKENRIFQFNRSINFLHALIQDLNIRYSDGFILRIHHDNTINTADIICPIECKHPNVDFCNMTHKLYIPPKIWRFIPAGDPLVDVRSFIFYITLRISCYTPVSTKIFSVDYRQRPECTCLRPELPYLSSHLITNEHHPSFCSRYSSQRGPHQRIISISLFGPKEAKKFEIHRTLHYLKLLIKDVNIMYSDGFILRIYHDNTINTTDTICPIECEHLNVDFCNMKNKTFIPPKIWRFIPAGDPLVDIMLSRDLDSALTKREREAVDTWLATNKSFHAMRDHPKHKFHMLGGLWGFRPSLNRHLAHFILDKIHNRDLIKHYTGRADQGFLSSHIWPFATSSLLVHDSFFCMNDFGHKTEPFPTQRPSANETNCFVGCVRTCCGHGKLPFGECPKQCRPKNHPEWIYC</sequence>
<dbReference type="Proteomes" id="UP000663854">
    <property type="component" value="Unassembled WGS sequence"/>
</dbReference>
<feature type="transmembrane region" description="Helical" evidence="1">
    <location>
        <begin position="20"/>
        <end position="39"/>
    </location>
</feature>
<comment type="caution">
    <text evidence="2">The sequence shown here is derived from an EMBL/GenBank/DDBJ whole genome shotgun (WGS) entry which is preliminary data.</text>
</comment>
<dbReference type="EMBL" id="CAJNOH010000316">
    <property type="protein sequence ID" value="CAF0997258.1"/>
    <property type="molecule type" value="Genomic_DNA"/>
</dbReference>
<keyword evidence="1" id="KW-0472">Membrane</keyword>
<organism evidence="2 3">
    <name type="scientific">Rotaria sordida</name>
    <dbReference type="NCBI Taxonomy" id="392033"/>
    <lineage>
        <taxon>Eukaryota</taxon>
        <taxon>Metazoa</taxon>
        <taxon>Spiralia</taxon>
        <taxon>Gnathifera</taxon>
        <taxon>Rotifera</taxon>
        <taxon>Eurotatoria</taxon>
        <taxon>Bdelloidea</taxon>
        <taxon>Philodinida</taxon>
        <taxon>Philodinidae</taxon>
        <taxon>Rotaria</taxon>
    </lineage>
</organism>
<proteinExistence type="predicted"/>
<accession>A0A814GJR4</accession>